<dbReference type="EMBL" id="DUGC01000015">
    <property type="protein sequence ID" value="HIH09179.1"/>
    <property type="molecule type" value="Genomic_DNA"/>
</dbReference>
<comment type="caution">
    <text evidence="1">The sequence shown here is derived from an EMBL/GenBank/DDBJ whole genome shotgun (WGS) entry which is preliminary data.</text>
</comment>
<evidence type="ECO:0000313" key="1">
    <source>
        <dbReference type="EMBL" id="HIH09179.1"/>
    </source>
</evidence>
<name>A0A7J4IY45_9ARCH</name>
<dbReference type="AlphaFoldDB" id="A0A7J4IY45"/>
<protein>
    <submittedName>
        <fullName evidence="1">Uncharacterized protein</fullName>
    </submittedName>
</protein>
<gene>
    <name evidence="1" type="ORF">HA254_00760</name>
</gene>
<accession>A0A7J4IY45</accession>
<evidence type="ECO:0000313" key="2">
    <source>
        <dbReference type="Proteomes" id="UP000565078"/>
    </source>
</evidence>
<proteinExistence type="predicted"/>
<sequence length="82" mass="9400">MRTTLEFEGAPEIILDKAVELGLARSKTEAIRMGIFALNKEYNLVKDLELELVGRKIEAEKAEMERNGLKYIDKDKALAKYR</sequence>
<reference evidence="2" key="1">
    <citation type="journal article" date="2020" name="bioRxiv">
        <title>A rank-normalized archaeal taxonomy based on genome phylogeny resolves widespread incomplete and uneven classifications.</title>
        <authorList>
            <person name="Rinke C."/>
            <person name="Chuvochina M."/>
            <person name="Mussig A.J."/>
            <person name="Chaumeil P.-A."/>
            <person name="Waite D.W."/>
            <person name="Whitman W.B."/>
            <person name="Parks D.H."/>
            <person name="Hugenholtz P."/>
        </authorList>
    </citation>
    <scope>NUCLEOTIDE SEQUENCE [LARGE SCALE GENOMIC DNA]</scope>
</reference>
<dbReference type="Proteomes" id="UP000565078">
    <property type="component" value="Unassembled WGS sequence"/>
</dbReference>
<organism evidence="1 2">
    <name type="scientific">Candidatus Iainarchaeum sp</name>
    <dbReference type="NCBI Taxonomy" id="3101447"/>
    <lineage>
        <taxon>Archaea</taxon>
        <taxon>Candidatus Iainarchaeota</taxon>
        <taxon>Candidatus Iainarchaeia</taxon>
        <taxon>Candidatus Iainarchaeales</taxon>
        <taxon>Candidatus Iainarchaeaceae</taxon>
        <taxon>Candidatus Iainarchaeum</taxon>
    </lineage>
</organism>